<dbReference type="GO" id="GO:0050804">
    <property type="term" value="P:modulation of chemical synaptic transmission"/>
    <property type="evidence" value="ECO:0000318"/>
    <property type="project" value="GO_Central"/>
</dbReference>
<dbReference type="FunFam" id="2.60.120.260:FF:000051">
    <property type="entry name" value="BTB/POZ domain-containing protein 9"/>
    <property type="match status" value="1"/>
</dbReference>
<dbReference type="STRING" id="6412.T1G419"/>
<proteinExistence type="predicted"/>
<dbReference type="InterPro" id="IPR011333">
    <property type="entry name" value="SKP1/BTB/POZ_sf"/>
</dbReference>
<dbReference type="SUPFAM" id="SSF49785">
    <property type="entry name" value="Galactose-binding domain-like"/>
    <property type="match status" value="2"/>
</dbReference>
<dbReference type="OMA" id="LCMINHI"/>
<dbReference type="HOGENOM" id="CLU_004253_0_2_1"/>
<dbReference type="EMBL" id="AMQM01004604">
    <property type="status" value="NOT_ANNOTATED_CDS"/>
    <property type="molecule type" value="Genomic_DNA"/>
</dbReference>
<dbReference type="GO" id="GO:0008344">
    <property type="term" value="P:adult locomotory behavior"/>
    <property type="evidence" value="ECO:0000318"/>
    <property type="project" value="GO_Central"/>
</dbReference>
<feature type="domain" description="BTB" evidence="3">
    <location>
        <begin position="59"/>
        <end position="128"/>
    </location>
</feature>
<dbReference type="EMBL" id="KB096633">
    <property type="protein sequence ID" value="ESO03304.1"/>
    <property type="molecule type" value="Genomic_DNA"/>
</dbReference>
<protein>
    <recommendedName>
        <fullName evidence="1">BTB/POZ domain-containing protein 9</fullName>
    </recommendedName>
</protein>
<dbReference type="InterPro" id="IPR011705">
    <property type="entry name" value="BACK"/>
</dbReference>
<evidence type="ECO:0000313" key="4">
    <source>
        <dbReference type="EMBL" id="ESO03304.1"/>
    </source>
</evidence>
<reference evidence="6" key="1">
    <citation type="submission" date="2012-12" db="EMBL/GenBank/DDBJ databases">
        <authorList>
            <person name="Hellsten U."/>
            <person name="Grimwood J."/>
            <person name="Chapman J.A."/>
            <person name="Shapiro H."/>
            <person name="Aerts A."/>
            <person name="Otillar R.P."/>
            <person name="Terry A.Y."/>
            <person name="Boore J.L."/>
            <person name="Simakov O."/>
            <person name="Marletaz F."/>
            <person name="Cho S.-J."/>
            <person name="Edsinger-Gonzales E."/>
            <person name="Havlak P."/>
            <person name="Kuo D.-H."/>
            <person name="Larsson T."/>
            <person name="Lv J."/>
            <person name="Arendt D."/>
            <person name="Savage R."/>
            <person name="Osoegawa K."/>
            <person name="de Jong P."/>
            <person name="Lindberg D.R."/>
            <person name="Seaver E.C."/>
            <person name="Weisblat D.A."/>
            <person name="Putnam N.H."/>
            <person name="Grigoriev I.V."/>
            <person name="Rokhsar D.S."/>
        </authorList>
    </citation>
    <scope>NUCLEOTIDE SEQUENCE</scope>
</reference>
<evidence type="ECO:0000313" key="6">
    <source>
        <dbReference type="Proteomes" id="UP000015101"/>
    </source>
</evidence>
<dbReference type="InterPro" id="IPR000421">
    <property type="entry name" value="FA58C"/>
</dbReference>
<dbReference type="Pfam" id="PF07707">
    <property type="entry name" value="BACK"/>
    <property type="match status" value="1"/>
</dbReference>
<evidence type="ECO:0000256" key="1">
    <source>
        <dbReference type="ARBA" id="ARBA00020216"/>
    </source>
</evidence>
<dbReference type="FunCoup" id="T1G419">
    <property type="interactions" value="988"/>
</dbReference>
<reference evidence="5" key="3">
    <citation type="submission" date="2015-06" db="UniProtKB">
        <authorList>
            <consortium name="EnsemblMetazoa"/>
        </authorList>
    </citation>
    <scope>IDENTIFICATION</scope>
</reference>
<dbReference type="OrthoDB" id="9997739at2759"/>
<dbReference type="AlphaFoldDB" id="T1G419"/>
<keyword evidence="2" id="KW-0472">Membrane</keyword>
<dbReference type="KEGG" id="hro:HELRODRAFT_80550"/>
<keyword evidence="6" id="KW-1185">Reference proteome</keyword>
<dbReference type="PANTHER" id="PTHR46306">
    <property type="entry name" value="BTB/POZ DOMAIN-CONTAINING PROTEIN 9"/>
    <property type="match status" value="1"/>
</dbReference>
<dbReference type="Pfam" id="PF00754">
    <property type="entry name" value="F5_F8_type_C"/>
    <property type="match status" value="1"/>
</dbReference>
<dbReference type="InterPro" id="IPR008979">
    <property type="entry name" value="Galactose-bd-like_sf"/>
</dbReference>
<dbReference type="SMART" id="SM00875">
    <property type="entry name" value="BACK"/>
    <property type="match status" value="1"/>
</dbReference>
<gene>
    <name evidence="5" type="primary">20215817</name>
    <name evidence="4" type="ORF">HELRODRAFT_80550</name>
</gene>
<dbReference type="SUPFAM" id="SSF54695">
    <property type="entry name" value="POZ domain"/>
    <property type="match status" value="1"/>
</dbReference>
<dbReference type="Gene3D" id="2.60.120.260">
    <property type="entry name" value="Galactose-binding domain-like"/>
    <property type="match status" value="2"/>
</dbReference>
<dbReference type="Proteomes" id="UP000015101">
    <property type="component" value="Unassembled WGS sequence"/>
</dbReference>
<keyword evidence="2" id="KW-1133">Transmembrane helix</keyword>
<accession>T1G419</accession>
<reference evidence="4 6" key="2">
    <citation type="journal article" date="2013" name="Nature">
        <title>Insights into bilaterian evolution from three spiralian genomes.</title>
        <authorList>
            <person name="Simakov O."/>
            <person name="Marletaz F."/>
            <person name="Cho S.J."/>
            <person name="Edsinger-Gonzales E."/>
            <person name="Havlak P."/>
            <person name="Hellsten U."/>
            <person name="Kuo D.H."/>
            <person name="Larsson T."/>
            <person name="Lv J."/>
            <person name="Arendt D."/>
            <person name="Savage R."/>
            <person name="Osoegawa K."/>
            <person name="de Jong P."/>
            <person name="Grimwood J."/>
            <person name="Chapman J.A."/>
            <person name="Shapiro H."/>
            <person name="Aerts A."/>
            <person name="Otillar R.P."/>
            <person name="Terry A.Y."/>
            <person name="Boore J.L."/>
            <person name="Grigoriev I.V."/>
            <person name="Lindberg D.R."/>
            <person name="Seaver E.C."/>
            <person name="Weisblat D.A."/>
            <person name="Putnam N.H."/>
            <person name="Rokhsar D.S."/>
        </authorList>
    </citation>
    <scope>NUCLEOTIDE SEQUENCE</scope>
</reference>
<dbReference type="InParanoid" id="T1G419"/>
<dbReference type="EnsemblMetazoa" id="HelroT80550">
    <property type="protein sequence ID" value="HelroP80550"/>
    <property type="gene ID" value="HelroG80550"/>
</dbReference>
<dbReference type="Pfam" id="PF00651">
    <property type="entry name" value="BTB"/>
    <property type="match status" value="1"/>
</dbReference>
<dbReference type="CTD" id="20215817"/>
<dbReference type="CDD" id="cd14822">
    <property type="entry name" value="BACK_BTBD9"/>
    <property type="match status" value="1"/>
</dbReference>
<evidence type="ECO:0000256" key="2">
    <source>
        <dbReference type="SAM" id="Phobius"/>
    </source>
</evidence>
<dbReference type="InterPro" id="IPR052407">
    <property type="entry name" value="BTB_POZ_domain_cont_9"/>
</dbReference>
<dbReference type="InterPro" id="IPR000210">
    <property type="entry name" value="BTB/POZ_dom"/>
</dbReference>
<sequence>MLNCTNSNNSGAEAQTWDIVHTDLLSADIGSLYSFDANASSVRHCVSSGASNNNNDISSDLTLLVESERFHVHRVILASRSDFFRALLYGGLRESQNNQREIELKGASSEAFKYLLKYIYTGCISLRGLKEETVLDILSLANLYQFMKLKSSISDHLKVILTVSNVCSIFDLALMFNLDQLVNTCCTFIDRKASEVLLTEGFLNLSSMSLEYILVRDSFFAPEVEIFRGVQAWAYHNNISNTNFNNNIMTQLIRLPLMSLDELLNVVRPSKFISSDDILDAINIQHSCRNIDLNFRGFLFAMENVASSHHHAHVIEGDMRTPLLDNNNVTYNLDQGFTTHPIEDVSTHTLPHQPKGITIELGYPCIINSIVMLLWDRDTRSYSYYIETSMDKIEWRMIVDRRRYLCRSKQVLRFKRQVVRLYIRIVGTHNSVNKVFHLVTFECFYNPIPCCLVDGLIVPNTNMATIDNAAWVIEGVSRSRNALINGNMVDYDWDSGYTCHQLGSGAIVVQLAQPFLVNNMRLLLWDCDNRSYSYYIEVSNDQQTWTRVVDRTRIQCRSWQYVFFKDQVVTFIKIVGTQNTANEVFHCVHFECPIEETALLEYNRQQFQQQQLVAAAAATIASSSPTLPSLADQQQQLLSAANVVALANRSVGLFAYMCISVLLSIVVCVMVLFIIIFILIITAKVIIIINITIL</sequence>
<dbReference type="PROSITE" id="PS50097">
    <property type="entry name" value="BTB"/>
    <property type="match status" value="1"/>
</dbReference>
<dbReference type="FunFam" id="1.25.40.420:FF:000005">
    <property type="entry name" value="BTB/POZ domain-containing protein 9"/>
    <property type="match status" value="1"/>
</dbReference>
<keyword evidence="2" id="KW-0812">Transmembrane</keyword>
<dbReference type="GO" id="GO:0005737">
    <property type="term" value="C:cytoplasm"/>
    <property type="evidence" value="ECO:0000318"/>
    <property type="project" value="GO_Central"/>
</dbReference>
<dbReference type="RefSeq" id="XP_009018452.1">
    <property type="nucleotide sequence ID" value="XM_009020204.1"/>
</dbReference>
<organism evidence="5 6">
    <name type="scientific">Helobdella robusta</name>
    <name type="common">Californian leech</name>
    <dbReference type="NCBI Taxonomy" id="6412"/>
    <lineage>
        <taxon>Eukaryota</taxon>
        <taxon>Metazoa</taxon>
        <taxon>Spiralia</taxon>
        <taxon>Lophotrochozoa</taxon>
        <taxon>Annelida</taxon>
        <taxon>Clitellata</taxon>
        <taxon>Hirudinea</taxon>
        <taxon>Rhynchobdellida</taxon>
        <taxon>Glossiphoniidae</taxon>
        <taxon>Helobdella</taxon>
    </lineage>
</organism>
<dbReference type="PANTHER" id="PTHR46306:SF1">
    <property type="entry name" value="BTB_POZ DOMAIN-CONTAINING PROTEIN 9"/>
    <property type="match status" value="1"/>
</dbReference>
<evidence type="ECO:0000259" key="3">
    <source>
        <dbReference type="PROSITE" id="PS50097"/>
    </source>
</evidence>
<dbReference type="GO" id="GO:0048512">
    <property type="term" value="P:circadian behavior"/>
    <property type="evidence" value="ECO:0000318"/>
    <property type="project" value="GO_Central"/>
</dbReference>
<dbReference type="Gene3D" id="3.30.710.10">
    <property type="entry name" value="Potassium Channel Kv1.1, Chain A"/>
    <property type="match status" value="1"/>
</dbReference>
<dbReference type="Gene3D" id="1.25.40.420">
    <property type="match status" value="1"/>
</dbReference>
<feature type="transmembrane region" description="Helical" evidence="2">
    <location>
        <begin position="653"/>
        <end position="681"/>
    </location>
</feature>
<evidence type="ECO:0000313" key="5">
    <source>
        <dbReference type="EnsemblMetazoa" id="HelroP80550"/>
    </source>
</evidence>
<dbReference type="GeneID" id="20215817"/>
<dbReference type="InterPro" id="IPR034091">
    <property type="entry name" value="BTBD9_BACK-like_dom"/>
</dbReference>
<name>T1G419_HELRO</name>
<dbReference type="eggNOG" id="KOG4350">
    <property type="taxonomic scope" value="Eukaryota"/>
</dbReference>
<dbReference type="SMART" id="SM00225">
    <property type="entry name" value="BTB"/>
    <property type="match status" value="1"/>
</dbReference>